<dbReference type="Proteomes" id="UP001152888">
    <property type="component" value="Unassembled WGS sequence"/>
</dbReference>
<organism evidence="2 3">
    <name type="scientific">Acanthoscelides obtectus</name>
    <name type="common">Bean weevil</name>
    <name type="synonym">Bruchus obtectus</name>
    <dbReference type="NCBI Taxonomy" id="200917"/>
    <lineage>
        <taxon>Eukaryota</taxon>
        <taxon>Metazoa</taxon>
        <taxon>Ecdysozoa</taxon>
        <taxon>Arthropoda</taxon>
        <taxon>Hexapoda</taxon>
        <taxon>Insecta</taxon>
        <taxon>Pterygota</taxon>
        <taxon>Neoptera</taxon>
        <taxon>Endopterygota</taxon>
        <taxon>Coleoptera</taxon>
        <taxon>Polyphaga</taxon>
        <taxon>Cucujiformia</taxon>
        <taxon>Chrysomeloidea</taxon>
        <taxon>Chrysomelidae</taxon>
        <taxon>Bruchinae</taxon>
        <taxon>Bruchini</taxon>
        <taxon>Acanthoscelides</taxon>
    </lineage>
</organism>
<accession>A0A9P0LVK1</accession>
<evidence type="ECO:0000256" key="1">
    <source>
        <dbReference type="SAM" id="MobiDB-lite"/>
    </source>
</evidence>
<sequence>MRLTSIVEEVPIPDHHTKTETNSLAPQCLSVNTDQITTTTPSPTRSLRTECELSSLFDETFNSIFGQLRENLKTPENVHSTEVNVPPSLHNLNISSISSATFEELRPFPEAAPLLENRRNIRKRKSAIYTDTSEKLTLLDMKNKRDTYKKKKNRYKGQNRKRKRKGHRKRKGQRKRKG</sequence>
<evidence type="ECO:0000313" key="2">
    <source>
        <dbReference type="EMBL" id="CAH1999387.1"/>
    </source>
</evidence>
<dbReference type="OrthoDB" id="6808165at2759"/>
<feature type="compositionally biased region" description="Basic residues" evidence="1">
    <location>
        <begin position="147"/>
        <end position="178"/>
    </location>
</feature>
<name>A0A9P0LVK1_ACAOB</name>
<comment type="caution">
    <text evidence="2">The sequence shown here is derived from an EMBL/GenBank/DDBJ whole genome shotgun (WGS) entry which is preliminary data.</text>
</comment>
<gene>
    <name evidence="2" type="ORF">ACAOBT_LOCUS24935</name>
</gene>
<reference evidence="2" key="1">
    <citation type="submission" date="2022-03" db="EMBL/GenBank/DDBJ databases">
        <authorList>
            <person name="Sayadi A."/>
        </authorList>
    </citation>
    <scope>NUCLEOTIDE SEQUENCE</scope>
</reference>
<feature type="region of interest" description="Disordered" evidence="1">
    <location>
        <begin position="141"/>
        <end position="178"/>
    </location>
</feature>
<proteinExistence type="predicted"/>
<protein>
    <submittedName>
        <fullName evidence="2">Uncharacterized protein</fullName>
    </submittedName>
</protein>
<dbReference type="EMBL" id="CAKOFQ010007362">
    <property type="protein sequence ID" value="CAH1999387.1"/>
    <property type="molecule type" value="Genomic_DNA"/>
</dbReference>
<keyword evidence="3" id="KW-1185">Reference proteome</keyword>
<dbReference type="AlphaFoldDB" id="A0A9P0LVK1"/>
<evidence type="ECO:0000313" key="3">
    <source>
        <dbReference type="Proteomes" id="UP001152888"/>
    </source>
</evidence>